<proteinExistence type="inferred from homology"/>
<evidence type="ECO:0000256" key="2">
    <source>
        <dbReference type="ARBA" id="ARBA00022723"/>
    </source>
</evidence>
<evidence type="ECO:0000259" key="7">
    <source>
        <dbReference type="Pfam" id="PF01979"/>
    </source>
</evidence>
<dbReference type="InterPro" id="IPR032466">
    <property type="entry name" value="Metal_Hydrolase"/>
</dbReference>
<dbReference type="HAMAP" id="MF_01281">
    <property type="entry name" value="MTA_SAH_deamin"/>
    <property type="match status" value="1"/>
</dbReference>
<comment type="cofactor">
    <cofactor evidence="5">
        <name>Zn(2+)</name>
        <dbReference type="ChEBI" id="CHEBI:29105"/>
    </cofactor>
    <text evidence="5">Binds 1 zinc ion per subunit.</text>
</comment>
<dbReference type="PANTHER" id="PTHR43794">
    <property type="entry name" value="AMINOHYDROLASE SSNA-RELATED"/>
    <property type="match status" value="1"/>
</dbReference>
<keyword evidence="4 5" id="KW-0862">Zinc</keyword>
<feature type="binding site" evidence="5">
    <location>
        <position position="225"/>
    </location>
    <ligand>
        <name>substrate</name>
    </ligand>
</feature>
<comment type="caution">
    <text evidence="5">Lacks conserved residue(s) required for the propagation of feature annotation.</text>
</comment>
<comment type="caution">
    <text evidence="8">The sequence shown here is derived from an EMBL/GenBank/DDBJ whole genome shotgun (WGS) entry which is preliminary data.</text>
</comment>
<reference evidence="8 9" key="1">
    <citation type="journal article" date="2014" name="Int. J. Syst. Evol. Microbiol.">
        <title>Complete genome sequence of Corynebacterium casei LMG S-19264T (=DSM 44701T), isolated from a smear-ripened cheese.</title>
        <authorList>
            <consortium name="US DOE Joint Genome Institute (JGI-PGF)"/>
            <person name="Walter F."/>
            <person name="Albersmeier A."/>
            <person name="Kalinowski J."/>
            <person name="Ruckert C."/>
        </authorList>
    </citation>
    <scope>NUCLEOTIDE SEQUENCE [LARGE SCALE GENOMIC DNA]</scope>
    <source>
        <strain evidence="8 9">NBRC 110095</strain>
    </source>
</reference>
<feature type="domain" description="Amidohydrolase-related" evidence="7">
    <location>
        <begin position="93"/>
        <end position="442"/>
    </location>
</feature>
<feature type="chain" id="PRO_5041231549" description="5-methylthioadenosine/S-adenosylhomocysteine deaminase" evidence="6">
    <location>
        <begin position="17"/>
        <end position="477"/>
    </location>
</feature>
<feature type="binding site" evidence="5">
    <location>
        <position position="340"/>
    </location>
    <ligand>
        <name>Zn(2+)</name>
        <dbReference type="ChEBI" id="CHEBI:29105"/>
    </ligand>
</feature>
<dbReference type="SUPFAM" id="SSF51556">
    <property type="entry name" value="Metallo-dependent hydrolases"/>
    <property type="match status" value="1"/>
</dbReference>
<name>A0AA37WP60_9GAMM</name>
<evidence type="ECO:0000313" key="9">
    <source>
        <dbReference type="Proteomes" id="UP001156870"/>
    </source>
</evidence>
<dbReference type="EC" id="3.5.4.28" evidence="5"/>
<evidence type="ECO:0000256" key="4">
    <source>
        <dbReference type="ARBA" id="ARBA00022833"/>
    </source>
</evidence>
<keyword evidence="3 5" id="KW-0378">Hydrolase</keyword>
<dbReference type="RefSeq" id="WP_232594264.1">
    <property type="nucleotide sequence ID" value="NZ_BSPD01000033.1"/>
</dbReference>
<keyword evidence="2 5" id="KW-0479">Metal-binding</keyword>
<dbReference type="InterPro" id="IPR050287">
    <property type="entry name" value="MTA/SAH_deaminase"/>
</dbReference>
<dbReference type="FunFam" id="3.20.20.140:FF:000014">
    <property type="entry name" value="5-methylthioadenosine/S-adenosylhomocysteine deaminase"/>
    <property type="match status" value="1"/>
</dbReference>
<dbReference type="SUPFAM" id="SSF51338">
    <property type="entry name" value="Composite domain of metallo-dependent hydrolases"/>
    <property type="match status" value="1"/>
</dbReference>
<dbReference type="Pfam" id="PF01979">
    <property type="entry name" value="Amidohydro_1"/>
    <property type="match status" value="1"/>
</dbReference>
<dbReference type="InterPro" id="IPR006680">
    <property type="entry name" value="Amidohydro-rel"/>
</dbReference>
<feature type="binding site" evidence="5">
    <location>
        <position position="255"/>
    </location>
    <ligand>
        <name>substrate</name>
    </ligand>
</feature>
<sequence length="477" mass="51361">MSFPLNRLLSAASALAALTLSGCATLDTQNSANLEPVELIATADYVVTMDDNNTIIQDGAIAVRDGKIIAISDRNTIESTYHAQTTLNGEKNILLPGLVNGHTHTAMTLFRGMADDLELMTWLNNYIFPMEGQFVSPEFVSIGTELACYEMIRGGTTTFVDMYFYPEVIAEVTDQCGLRAIIAAPMIDFPSPGFTGWDDSFAAGQTFVRQWQGKHPRITPALAPHAPYTVSKEHLKAVGDIAAKLNAPISIHLAETQAEHGIIQERYQNTPVAHTLAQFDEKTTVIAAHMVHPTDSDIDLLSQSMAGPIHNPTSNLKLGSGFSPVMAMQNKGIAVGLGTDGAASNNDLDMWEEIRLAALIHKGASQNPTAVPARSALAMATRDGAKAVKIEHIGQISEGFSADFVLVDYDDTRLAPVYDVISHLVYAIDSTDVDTTVVAGKVLMENKEVLTIDELALKAKVESIANKIKAALAKSEK</sequence>
<dbReference type="GO" id="GO:0050270">
    <property type="term" value="F:S-adenosylhomocysteine deaminase activity"/>
    <property type="evidence" value="ECO:0007669"/>
    <property type="project" value="UniProtKB-UniRule"/>
</dbReference>
<dbReference type="EC" id="3.5.4.31" evidence="5"/>
<feature type="binding site" evidence="5">
    <location>
        <position position="104"/>
    </location>
    <ligand>
        <name>Zn(2+)</name>
        <dbReference type="ChEBI" id="CHEBI:29105"/>
    </ligand>
</feature>
<comment type="catalytic activity">
    <reaction evidence="5">
        <text>S-methyl-5'-thioadenosine + H2O + H(+) = S-methyl-5'-thioinosine + NH4(+)</text>
        <dbReference type="Rhea" id="RHEA:25025"/>
        <dbReference type="ChEBI" id="CHEBI:15377"/>
        <dbReference type="ChEBI" id="CHEBI:15378"/>
        <dbReference type="ChEBI" id="CHEBI:17509"/>
        <dbReference type="ChEBI" id="CHEBI:28938"/>
        <dbReference type="ChEBI" id="CHEBI:48595"/>
        <dbReference type="EC" id="3.5.4.31"/>
    </reaction>
</comment>
<keyword evidence="6" id="KW-0732">Signal</keyword>
<dbReference type="PROSITE" id="PS51257">
    <property type="entry name" value="PROKAR_LIPOPROTEIN"/>
    <property type="match status" value="1"/>
</dbReference>
<evidence type="ECO:0000256" key="5">
    <source>
        <dbReference type="HAMAP-Rule" id="MF_01281"/>
    </source>
</evidence>
<comment type="function">
    <text evidence="5">Catalyzes the deamination of 5-methylthioadenosine and S-adenosyl-L-homocysteine into 5-methylthioinosine and S-inosyl-L-homocysteine, respectively. Is also able to deaminate adenosine.</text>
</comment>
<feature type="binding site" evidence="5">
    <location>
        <position position="131"/>
    </location>
    <ligand>
        <name>substrate</name>
    </ligand>
</feature>
<dbReference type="Proteomes" id="UP001156870">
    <property type="component" value="Unassembled WGS sequence"/>
</dbReference>
<dbReference type="Gene3D" id="3.20.20.140">
    <property type="entry name" value="Metal-dependent hydrolases"/>
    <property type="match status" value="1"/>
</dbReference>
<dbReference type="InterPro" id="IPR023512">
    <property type="entry name" value="Deaminase_MtaD/DadD"/>
</dbReference>
<dbReference type="InterPro" id="IPR011059">
    <property type="entry name" value="Metal-dep_hydrolase_composite"/>
</dbReference>
<comment type="similarity">
    <text evidence="1">Belongs to the metallo-dependent hydrolases superfamily. ATZ/TRZ family.</text>
</comment>
<comment type="similarity">
    <text evidence="5">Belongs to the metallo-dependent hydrolases superfamily. MTA/SAH deaminase family.</text>
</comment>
<feature type="binding site" evidence="5">
    <location>
        <position position="252"/>
    </location>
    <ligand>
        <name>Zn(2+)</name>
        <dbReference type="ChEBI" id="CHEBI:29105"/>
    </ligand>
</feature>
<dbReference type="AlphaFoldDB" id="A0AA37WP60"/>
<dbReference type="GO" id="GO:0090614">
    <property type="term" value="F:5'-methylthioadenosine deaminase activity"/>
    <property type="evidence" value="ECO:0007669"/>
    <property type="project" value="UniProtKB-UniRule"/>
</dbReference>
<keyword evidence="9" id="KW-1185">Reference proteome</keyword>
<dbReference type="Gene3D" id="2.30.40.10">
    <property type="entry name" value="Urease, subunit C, domain 1"/>
    <property type="match status" value="1"/>
</dbReference>
<dbReference type="GO" id="GO:0046872">
    <property type="term" value="F:metal ion binding"/>
    <property type="evidence" value="ECO:0007669"/>
    <property type="project" value="UniProtKB-KW"/>
</dbReference>
<dbReference type="EMBL" id="BSPD01000033">
    <property type="protein sequence ID" value="GLS25702.1"/>
    <property type="molecule type" value="Genomic_DNA"/>
</dbReference>
<evidence type="ECO:0000256" key="3">
    <source>
        <dbReference type="ARBA" id="ARBA00022801"/>
    </source>
</evidence>
<protein>
    <recommendedName>
        <fullName evidence="5">5-methylthioadenosine/S-adenosylhomocysteine deaminase</fullName>
        <shortName evidence="5">MTA/SAH deaminase</shortName>
        <ecNumber evidence="5">3.5.4.28</ecNumber>
        <ecNumber evidence="5">3.5.4.31</ecNumber>
    </recommendedName>
</protein>
<organism evidence="8 9">
    <name type="scientific">Marinibactrum halimedae</name>
    <dbReference type="NCBI Taxonomy" id="1444977"/>
    <lineage>
        <taxon>Bacteria</taxon>
        <taxon>Pseudomonadati</taxon>
        <taxon>Pseudomonadota</taxon>
        <taxon>Gammaproteobacteria</taxon>
        <taxon>Cellvibrionales</taxon>
        <taxon>Cellvibrionaceae</taxon>
        <taxon>Marinibactrum</taxon>
    </lineage>
</organism>
<evidence type="ECO:0000313" key="8">
    <source>
        <dbReference type="EMBL" id="GLS25702.1"/>
    </source>
</evidence>
<feature type="binding site" evidence="5">
    <location>
        <position position="102"/>
    </location>
    <ligand>
        <name>Zn(2+)</name>
        <dbReference type="ChEBI" id="CHEBI:29105"/>
    </ligand>
</feature>
<feature type="signal peptide" evidence="6">
    <location>
        <begin position="1"/>
        <end position="16"/>
    </location>
</feature>
<feature type="binding site" evidence="5">
    <location>
        <position position="340"/>
    </location>
    <ligand>
        <name>substrate</name>
    </ligand>
</feature>
<evidence type="ECO:0000256" key="6">
    <source>
        <dbReference type="SAM" id="SignalP"/>
    </source>
</evidence>
<accession>A0AA37WP60</accession>
<gene>
    <name evidence="5" type="primary">mtaD</name>
    <name evidence="8" type="ORF">GCM10007877_14160</name>
</gene>
<dbReference type="CDD" id="cd01298">
    <property type="entry name" value="ATZ_TRZ_like"/>
    <property type="match status" value="1"/>
</dbReference>
<evidence type="ECO:0000256" key="1">
    <source>
        <dbReference type="ARBA" id="ARBA00006745"/>
    </source>
</evidence>
<comment type="catalytic activity">
    <reaction evidence="5">
        <text>S-adenosyl-L-homocysteine + H2O + H(+) = S-inosyl-L-homocysteine + NH4(+)</text>
        <dbReference type="Rhea" id="RHEA:20716"/>
        <dbReference type="ChEBI" id="CHEBI:15377"/>
        <dbReference type="ChEBI" id="CHEBI:15378"/>
        <dbReference type="ChEBI" id="CHEBI:28938"/>
        <dbReference type="ChEBI" id="CHEBI:57856"/>
        <dbReference type="ChEBI" id="CHEBI:57985"/>
        <dbReference type="EC" id="3.5.4.28"/>
    </reaction>
</comment>
<dbReference type="PANTHER" id="PTHR43794:SF11">
    <property type="entry name" value="AMIDOHYDROLASE-RELATED DOMAIN-CONTAINING PROTEIN"/>
    <property type="match status" value="1"/>
</dbReference>